<dbReference type="GO" id="GO:0004181">
    <property type="term" value="F:metallocarboxypeptidase activity"/>
    <property type="evidence" value="ECO:0007669"/>
    <property type="project" value="InterPro"/>
</dbReference>
<gene>
    <name evidence="9" type="ORF">KDA27_27910</name>
</gene>
<evidence type="ECO:0000256" key="6">
    <source>
        <dbReference type="ARBA" id="ARBA00023049"/>
    </source>
</evidence>
<evidence type="ECO:0000256" key="4">
    <source>
        <dbReference type="ARBA" id="ARBA00022801"/>
    </source>
</evidence>
<dbReference type="PANTHER" id="PTHR11705:SF143">
    <property type="entry name" value="SLL0236 PROTEIN"/>
    <property type="match status" value="1"/>
</dbReference>
<dbReference type="InterPro" id="IPR000834">
    <property type="entry name" value="Peptidase_M14"/>
</dbReference>
<comment type="similarity">
    <text evidence="2 7">Belongs to the peptidase M14 family.</text>
</comment>
<organism evidence="9 10">
    <name type="scientific">Eiseniibacteriota bacterium</name>
    <dbReference type="NCBI Taxonomy" id="2212470"/>
    <lineage>
        <taxon>Bacteria</taxon>
        <taxon>Candidatus Eiseniibacteriota</taxon>
    </lineage>
</organism>
<keyword evidence="3" id="KW-0645">Protease</keyword>
<dbReference type="EMBL" id="JAGQHS010000427">
    <property type="protein sequence ID" value="MCA9759654.1"/>
    <property type="molecule type" value="Genomic_DNA"/>
</dbReference>
<evidence type="ECO:0000256" key="3">
    <source>
        <dbReference type="ARBA" id="ARBA00022670"/>
    </source>
</evidence>
<proteinExistence type="inferred from homology"/>
<evidence type="ECO:0000313" key="10">
    <source>
        <dbReference type="Proteomes" id="UP000739538"/>
    </source>
</evidence>
<evidence type="ECO:0000256" key="5">
    <source>
        <dbReference type="ARBA" id="ARBA00022833"/>
    </source>
</evidence>
<dbReference type="SMART" id="SM00631">
    <property type="entry name" value="Zn_pept"/>
    <property type="match status" value="1"/>
</dbReference>
<dbReference type="GO" id="GO:0005615">
    <property type="term" value="C:extracellular space"/>
    <property type="evidence" value="ECO:0007669"/>
    <property type="project" value="TreeGrafter"/>
</dbReference>
<dbReference type="PROSITE" id="PS52035">
    <property type="entry name" value="PEPTIDASE_M14"/>
    <property type="match status" value="1"/>
</dbReference>
<dbReference type="Pfam" id="PF00246">
    <property type="entry name" value="Peptidase_M14"/>
    <property type="match status" value="1"/>
</dbReference>
<protein>
    <submittedName>
        <fullName evidence="9">Zinc carboxypeptidase</fullName>
    </submittedName>
</protein>
<comment type="caution">
    <text evidence="9">The sequence shown here is derived from an EMBL/GenBank/DDBJ whole genome shotgun (WGS) entry which is preliminary data.</text>
</comment>
<name>A0A956NIL3_UNCEI</name>
<evidence type="ECO:0000259" key="8">
    <source>
        <dbReference type="PROSITE" id="PS52035"/>
    </source>
</evidence>
<dbReference type="Proteomes" id="UP000739538">
    <property type="component" value="Unassembled WGS sequence"/>
</dbReference>
<accession>A0A956NIL3</accession>
<keyword evidence="6" id="KW-0482">Metalloprotease</keyword>
<reference evidence="9" key="1">
    <citation type="submission" date="2020-04" db="EMBL/GenBank/DDBJ databases">
        <authorList>
            <person name="Zhang T."/>
        </authorList>
    </citation>
    <scope>NUCLEOTIDE SEQUENCE</scope>
    <source>
        <strain evidence="9">HKST-UBA02</strain>
    </source>
</reference>
<feature type="domain" description="Peptidase M14" evidence="8">
    <location>
        <begin position="41"/>
        <end position="344"/>
    </location>
</feature>
<reference evidence="9" key="2">
    <citation type="journal article" date="2021" name="Microbiome">
        <title>Successional dynamics and alternative stable states in a saline activated sludge microbial community over 9 years.</title>
        <authorList>
            <person name="Wang Y."/>
            <person name="Ye J."/>
            <person name="Ju F."/>
            <person name="Liu L."/>
            <person name="Boyd J.A."/>
            <person name="Deng Y."/>
            <person name="Parks D.H."/>
            <person name="Jiang X."/>
            <person name="Yin X."/>
            <person name="Woodcroft B.J."/>
            <person name="Tyson G.W."/>
            <person name="Hugenholtz P."/>
            <person name="Polz M.F."/>
            <person name="Zhang T."/>
        </authorList>
    </citation>
    <scope>NUCLEOTIDE SEQUENCE</scope>
    <source>
        <strain evidence="9">HKST-UBA02</strain>
    </source>
</reference>
<dbReference type="GO" id="GO:0008270">
    <property type="term" value="F:zinc ion binding"/>
    <property type="evidence" value="ECO:0007669"/>
    <property type="project" value="InterPro"/>
</dbReference>
<evidence type="ECO:0000313" key="9">
    <source>
        <dbReference type="EMBL" id="MCA9759654.1"/>
    </source>
</evidence>
<sequence length="528" mass="59158">MFLCSGRKPADAAPISYYLSDVPRISAVPDPESFLGAEIGDWHLRPDQIVAYVDAVDAASDRVQVVRTGRTYEGRPLLAAFVSTPENLARLEEIRTSHASMSEPGVFREPEPNDPVVVYLGYSIHGNESSGSNAAPLVLYQLASAEDEETERWLENAVIILDPMMNPDGLARFAHWTNTNRSLHPNPDPKDREHDEDWPGGRTNHYHFDLNRDWLPAVHPESRARLSVFQSWRPNVLADFHEMGSNGTYFFQPGVPSRRNPRTPEENVRLTDRIADYHREALDEISSLYYSQESFDDFYYGKGSTYPDVQGAVGILFEQASSRGNRQSTVNGELEFSFTVRNQVTTSFSTVAASVDLRDELLNYQKRFYEDAWKESKGSGGWLMGDRFDPQRAGQLVELLRIHGVEAKGLTERMERGGRVFEPGSAFFVPYAQRQSRLIHGMMDRNTTFTDSLFYDVSAWSLPLAFGLDSIELGSTPGKGLGPVIESLGASSGSLADLQHPDAVAYAFSWDRYWAPRALSRLLDAGAR</sequence>
<dbReference type="SUPFAM" id="SSF53187">
    <property type="entry name" value="Zn-dependent exopeptidases"/>
    <property type="match status" value="1"/>
</dbReference>
<keyword evidence="5" id="KW-0862">Zinc</keyword>
<comment type="cofactor">
    <cofactor evidence="1">
        <name>Zn(2+)</name>
        <dbReference type="ChEBI" id="CHEBI:29105"/>
    </cofactor>
</comment>
<dbReference type="PANTHER" id="PTHR11705">
    <property type="entry name" value="PROTEASE FAMILY M14 CARBOXYPEPTIDASE A,B"/>
    <property type="match status" value="1"/>
</dbReference>
<dbReference type="AlphaFoldDB" id="A0A956NIL3"/>
<feature type="non-terminal residue" evidence="9">
    <location>
        <position position="528"/>
    </location>
</feature>
<dbReference type="GO" id="GO:0006508">
    <property type="term" value="P:proteolysis"/>
    <property type="evidence" value="ECO:0007669"/>
    <property type="project" value="UniProtKB-KW"/>
</dbReference>
<keyword evidence="9" id="KW-0121">Carboxypeptidase</keyword>
<dbReference type="Gene3D" id="3.40.630.10">
    <property type="entry name" value="Zn peptidases"/>
    <property type="match status" value="1"/>
</dbReference>
<feature type="active site" description="Proton donor/acceptor" evidence="7">
    <location>
        <position position="318"/>
    </location>
</feature>
<evidence type="ECO:0000256" key="1">
    <source>
        <dbReference type="ARBA" id="ARBA00001947"/>
    </source>
</evidence>
<evidence type="ECO:0000256" key="7">
    <source>
        <dbReference type="PROSITE-ProRule" id="PRU01379"/>
    </source>
</evidence>
<keyword evidence="4" id="KW-0378">Hydrolase</keyword>
<dbReference type="CDD" id="cd06238">
    <property type="entry name" value="M14-like"/>
    <property type="match status" value="1"/>
</dbReference>
<evidence type="ECO:0000256" key="2">
    <source>
        <dbReference type="ARBA" id="ARBA00005988"/>
    </source>
</evidence>